<comment type="similarity">
    <text evidence="1">Belongs to the protein kinase superfamily. ADCK protein kinase family.</text>
</comment>
<dbReference type="InterPro" id="IPR011009">
    <property type="entry name" value="Kinase-like_dom_sf"/>
</dbReference>
<dbReference type="GO" id="GO:0005524">
    <property type="term" value="F:ATP binding"/>
    <property type="evidence" value="ECO:0007669"/>
    <property type="project" value="InterPro"/>
</dbReference>
<dbReference type="GO" id="GO:0004672">
    <property type="term" value="F:protein kinase activity"/>
    <property type="evidence" value="ECO:0007669"/>
    <property type="project" value="InterPro"/>
</dbReference>
<dbReference type="InterPro" id="IPR000719">
    <property type="entry name" value="Prot_kinase_dom"/>
</dbReference>
<dbReference type="CDD" id="cd05121">
    <property type="entry name" value="ABC1_ADCK3-like"/>
    <property type="match status" value="1"/>
</dbReference>
<dbReference type="AlphaFoldDB" id="A0A093RQB9"/>
<keyword evidence="2" id="KW-0472">Membrane</keyword>
<keyword evidence="2" id="KW-0812">Transmembrane</keyword>
<feature type="domain" description="Protein kinase" evidence="3">
    <location>
        <begin position="124"/>
        <end position="449"/>
    </location>
</feature>
<dbReference type="Pfam" id="PF03109">
    <property type="entry name" value="ABC1"/>
    <property type="match status" value="1"/>
</dbReference>
<feature type="transmembrane region" description="Helical" evidence="2">
    <location>
        <begin position="519"/>
        <end position="541"/>
    </location>
</feature>
<evidence type="ECO:0000313" key="5">
    <source>
        <dbReference type="Proteomes" id="UP000032874"/>
    </source>
</evidence>
<feature type="transmembrane region" description="Helical" evidence="2">
    <location>
        <begin position="490"/>
        <end position="513"/>
    </location>
</feature>
<dbReference type="SUPFAM" id="SSF56112">
    <property type="entry name" value="Protein kinase-like (PK-like)"/>
    <property type="match status" value="1"/>
</dbReference>
<name>A0A093RQB9_9GAMM</name>
<dbReference type="eggNOG" id="COG0661">
    <property type="taxonomic scope" value="Bacteria"/>
</dbReference>
<gene>
    <name evidence="4" type="ORF">KP22_11645</name>
</gene>
<evidence type="ECO:0000256" key="1">
    <source>
        <dbReference type="ARBA" id="ARBA00009670"/>
    </source>
</evidence>
<evidence type="ECO:0000313" key="4">
    <source>
        <dbReference type="EMBL" id="KFX05352.1"/>
    </source>
</evidence>
<dbReference type="PANTHER" id="PTHR10566">
    <property type="entry name" value="CHAPERONE-ACTIVITY OF BC1 COMPLEX CABC1 -RELATED"/>
    <property type="match status" value="1"/>
</dbReference>
<organism evidence="4 5">
    <name type="scientific">Pectobacterium betavasculorum</name>
    <dbReference type="NCBI Taxonomy" id="55207"/>
    <lineage>
        <taxon>Bacteria</taxon>
        <taxon>Pseudomonadati</taxon>
        <taxon>Pseudomonadota</taxon>
        <taxon>Gammaproteobacteria</taxon>
        <taxon>Enterobacterales</taxon>
        <taxon>Pectobacteriaceae</taxon>
        <taxon>Pectobacterium</taxon>
    </lineage>
</organism>
<dbReference type="InterPro" id="IPR050154">
    <property type="entry name" value="UbiB_kinase"/>
</dbReference>
<protein>
    <submittedName>
        <fullName evidence="4">ABC transporter</fullName>
    </submittedName>
</protein>
<dbReference type="STRING" id="55207.KP22_11645"/>
<sequence>MLKLIFVTARDRKRLTEISSVLVRHGLQDIIRFLGLSEPVGKSSSPSFRTDISLPERLCAALEELGPTFIKLGQILASRSDLLGPEWTTALSRLHSSATPLPWNVVEPIMLHSLGTELENVFSWWDTTPLAAASIGQVHRARLKNGKEVVVKVQRPGLDKKLRADLRLLRFLAESIEQQNPRLARFRPVQLVLFLDTALTQELDFCYEAANAETAMAQFNDDADVIIPMIYKDWSSSTLLVQDFLEGVSPTRVSSAKPNEYDGPHVAQVGAKAFMKMVFEYRFYHADPHPGNVMVLSGNKVGFIDFGMVGHLSESRCNELLSFLYAISESESSGIVDALIGWSHADELDVAELELAAAFFLDRQGCVPLQLGKALADIFTTAREFQLTLPPDLVLLFKALITAEGVLQRLDPKFDIVKTLRPMLRKHLFSRGRAFFSQRSLIKLGHQFGHSATALPQTLRLVLKRLQHGRVKADISLTNLDKLGVALERAAITLAVAIITAVLALVLGAWMILTDLRLAGIPLLPIISSSGVFVGIAWLIWRLRGR</sequence>
<evidence type="ECO:0000259" key="3">
    <source>
        <dbReference type="PROSITE" id="PS50011"/>
    </source>
</evidence>
<proteinExistence type="inferred from homology"/>
<keyword evidence="2" id="KW-1133">Transmembrane helix</keyword>
<reference evidence="4 5" key="1">
    <citation type="submission" date="2014-08" db="EMBL/GenBank/DDBJ databases">
        <title>Genome sequences of NCPPB Pectobacterium isolates.</title>
        <authorList>
            <person name="Glover R.H."/>
            <person name="Sapp M."/>
            <person name="Elphinstone J."/>
        </authorList>
    </citation>
    <scope>NUCLEOTIDE SEQUENCE [LARGE SCALE GENOMIC DNA]</scope>
    <source>
        <strain evidence="4 5">NCPPB 2795</strain>
    </source>
</reference>
<dbReference type="InterPro" id="IPR004147">
    <property type="entry name" value="ABC1_dom"/>
</dbReference>
<comment type="caution">
    <text evidence="4">The sequence shown here is derived from an EMBL/GenBank/DDBJ whole genome shotgun (WGS) entry which is preliminary data.</text>
</comment>
<dbReference type="PANTHER" id="PTHR10566:SF113">
    <property type="entry name" value="PROTEIN ACTIVITY OF BC1 COMPLEX KINASE 7, CHLOROPLASTIC"/>
    <property type="match status" value="1"/>
</dbReference>
<dbReference type="RefSeq" id="WP_039324343.1">
    <property type="nucleotide sequence ID" value="NZ_JQHM01000003.1"/>
</dbReference>
<dbReference type="Proteomes" id="UP000032874">
    <property type="component" value="Unassembled WGS sequence"/>
</dbReference>
<dbReference type="PROSITE" id="PS50011">
    <property type="entry name" value="PROTEIN_KINASE_DOM"/>
    <property type="match status" value="1"/>
</dbReference>
<evidence type="ECO:0000256" key="2">
    <source>
        <dbReference type="SAM" id="Phobius"/>
    </source>
</evidence>
<accession>A0A093RQB9</accession>
<dbReference type="EMBL" id="JQHM01000003">
    <property type="protein sequence ID" value="KFX05352.1"/>
    <property type="molecule type" value="Genomic_DNA"/>
</dbReference>